<evidence type="ECO:0008006" key="3">
    <source>
        <dbReference type="Google" id="ProtNLM"/>
    </source>
</evidence>
<dbReference type="SUPFAM" id="SSF53756">
    <property type="entry name" value="UDP-Glycosyltransferase/glycogen phosphorylase"/>
    <property type="match status" value="1"/>
</dbReference>
<reference evidence="1 2" key="1">
    <citation type="submission" date="2023-04" db="EMBL/GenBank/DDBJ databases">
        <title>Lysobacter sp. strain UC isolated from soil sample.</title>
        <authorList>
            <person name="Choksket S."/>
            <person name="Harshvardhan F."/>
            <person name="Rana R."/>
            <person name="Patil P.B."/>
            <person name="Korpole S."/>
        </authorList>
    </citation>
    <scope>NUCLEOTIDE SEQUENCE [LARGE SCALE GENOMIC DNA]</scope>
    <source>
        <strain evidence="1 2">UC</strain>
    </source>
</reference>
<comment type="caution">
    <text evidence="1">The sequence shown here is derived from an EMBL/GenBank/DDBJ whole genome shotgun (WGS) entry which is preliminary data.</text>
</comment>
<name>A0ABU1CBS0_9GAMM</name>
<dbReference type="RefSeq" id="WP_309261749.1">
    <property type="nucleotide sequence ID" value="NZ_JARUHG010000001.1"/>
</dbReference>
<protein>
    <recommendedName>
        <fullName evidence="3">ADP-heptose--LPS heptosyltransferase</fullName>
    </recommendedName>
</protein>
<dbReference type="Proteomes" id="UP001233535">
    <property type="component" value="Unassembled WGS sequence"/>
</dbReference>
<dbReference type="EMBL" id="JARUHG010000001">
    <property type="protein sequence ID" value="MDR0182631.1"/>
    <property type="molecule type" value="Genomic_DNA"/>
</dbReference>
<evidence type="ECO:0000313" key="1">
    <source>
        <dbReference type="EMBL" id="MDR0182631.1"/>
    </source>
</evidence>
<evidence type="ECO:0000313" key="2">
    <source>
        <dbReference type="Proteomes" id="UP001233535"/>
    </source>
</evidence>
<organism evidence="1 2">
    <name type="scientific">Lysobacter arvi</name>
    <dbReference type="NCBI Taxonomy" id="3038776"/>
    <lineage>
        <taxon>Bacteria</taxon>
        <taxon>Pseudomonadati</taxon>
        <taxon>Pseudomonadota</taxon>
        <taxon>Gammaproteobacteria</taxon>
        <taxon>Lysobacterales</taxon>
        <taxon>Lysobacteraceae</taxon>
        <taxon>Lysobacter</taxon>
    </lineage>
</organism>
<accession>A0ABU1CBS0</accession>
<sequence>MSAQVTEAAAPDAWFDHMRAGRWEDAWRIKDAQMATRRNVPCWHWPRHEQYVWTGERFDDRRVLVRCYHGLGDTIQFIRFMPTLRERAREVIVWAQPGLLPLLATVKGVDRLLPLHEGAPEADFDVDVEIMELPHAFRTTLDAIPASVPYLHASPLPMPRDRSRPAVGLVWKAGTWDVRRSIAYPKIRRLLAIGGIDWFVLQPDAHASGWQGDAGQWPGELNLLDHARAVKSMDLLITIDSMPAHVAGALGVPVWTLLPHDADWRWMADRDDSPWYPTMRLFRQREPGEWSPVIARISDELASFTRDRTG</sequence>
<proteinExistence type="predicted"/>
<dbReference type="Gene3D" id="3.40.50.2000">
    <property type="entry name" value="Glycogen Phosphorylase B"/>
    <property type="match status" value="1"/>
</dbReference>
<gene>
    <name evidence="1" type="ORF">P8609_06555</name>
</gene>
<keyword evidence="2" id="KW-1185">Reference proteome</keyword>